<proteinExistence type="predicted"/>
<accession>J9GGY6</accession>
<dbReference type="EMBL" id="AMCI01004165">
    <property type="protein sequence ID" value="EJW98654.1"/>
    <property type="molecule type" value="Genomic_DNA"/>
</dbReference>
<comment type="caution">
    <text evidence="1">The sequence shown here is derived from an EMBL/GenBank/DDBJ whole genome shotgun (WGS) entry which is preliminary data.</text>
</comment>
<name>J9GGY6_9ZZZZ</name>
<dbReference type="InterPro" id="IPR010064">
    <property type="entry name" value="HK97-gp10_tail"/>
</dbReference>
<sequence length="120" mass="13276">MSTPADQLDAEIERILKMAKLKADDELKDIKKTIAKETAEVAKEHAPSRHANGYKSTLTYKAKGDGYVVYSKGKGQLTHLLEFGHAIAGGTGKTRAFPHFSIALEHALKRTEEELEKIEL</sequence>
<dbReference type="AlphaFoldDB" id="J9GGY6"/>
<gene>
    <name evidence="1" type="ORF">EVA_13239</name>
</gene>
<evidence type="ECO:0000313" key="1">
    <source>
        <dbReference type="EMBL" id="EJW98654.1"/>
    </source>
</evidence>
<organism evidence="1">
    <name type="scientific">gut metagenome</name>
    <dbReference type="NCBI Taxonomy" id="749906"/>
    <lineage>
        <taxon>unclassified sequences</taxon>
        <taxon>metagenomes</taxon>
        <taxon>organismal metagenomes</taxon>
    </lineage>
</organism>
<dbReference type="Pfam" id="PF04883">
    <property type="entry name" value="HK97-gp10_like"/>
    <property type="match status" value="1"/>
</dbReference>
<protein>
    <submittedName>
        <fullName evidence="1">Prophage pi2 protein 37</fullName>
    </submittedName>
</protein>
<reference evidence="1" key="1">
    <citation type="journal article" date="2012" name="PLoS ONE">
        <title>Gene sets for utilization of primary and secondary nutrition supplies in the distal gut of endangered iberian lynx.</title>
        <authorList>
            <person name="Alcaide M."/>
            <person name="Messina E."/>
            <person name="Richter M."/>
            <person name="Bargiela R."/>
            <person name="Peplies J."/>
            <person name="Huws S.A."/>
            <person name="Newbold C.J."/>
            <person name="Golyshin P.N."/>
            <person name="Simon M.A."/>
            <person name="Lopez G."/>
            <person name="Yakimov M.M."/>
            <person name="Ferrer M."/>
        </authorList>
    </citation>
    <scope>NUCLEOTIDE SEQUENCE</scope>
</reference>